<proteinExistence type="predicted"/>
<keyword evidence="5 6" id="KW-0472">Membrane</keyword>
<dbReference type="InterPro" id="IPR011701">
    <property type="entry name" value="MFS"/>
</dbReference>
<evidence type="ECO:0000313" key="9">
    <source>
        <dbReference type="Proteomes" id="UP000193834"/>
    </source>
</evidence>
<dbReference type="PANTHER" id="PTHR23520">
    <property type="entry name" value="TRANSPORTER, PUTATIVE (AFU_ORTHOLOGUE AFUA_3G04000)-RELATED"/>
    <property type="match status" value="1"/>
</dbReference>
<feature type="domain" description="Major facilitator superfamily (MFS) profile" evidence="7">
    <location>
        <begin position="17"/>
        <end position="429"/>
    </location>
</feature>
<feature type="transmembrane region" description="Helical" evidence="6">
    <location>
        <begin position="82"/>
        <end position="101"/>
    </location>
</feature>
<comment type="subcellular location">
    <subcellularLocation>
        <location evidence="1">Cell membrane</location>
        <topology evidence="1">Multi-pass membrane protein</topology>
    </subcellularLocation>
</comment>
<gene>
    <name evidence="8" type="ORF">SAMN06295960_2612</name>
</gene>
<feature type="transmembrane region" description="Helical" evidence="6">
    <location>
        <begin position="55"/>
        <end position="75"/>
    </location>
</feature>
<protein>
    <submittedName>
        <fullName evidence="8">Predicted arabinose efflux permease, MFS family</fullName>
    </submittedName>
</protein>
<reference evidence="8 9" key="1">
    <citation type="submission" date="2017-04" db="EMBL/GenBank/DDBJ databases">
        <authorList>
            <person name="Afonso C.L."/>
            <person name="Miller P.J."/>
            <person name="Scott M.A."/>
            <person name="Spackman E."/>
            <person name="Goraichik I."/>
            <person name="Dimitrov K.M."/>
            <person name="Suarez D.L."/>
            <person name="Swayne D.E."/>
        </authorList>
    </citation>
    <scope>NUCLEOTIDE SEQUENCE [LARGE SCALE GENOMIC DNA]</scope>
    <source>
        <strain evidence="8 9">11</strain>
    </source>
</reference>
<evidence type="ECO:0000313" key="8">
    <source>
        <dbReference type="EMBL" id="SMG44028.1"/>
    </source>
</evidence>
<dbReference type="OrthoDB" id="9810492at2"/>
<evidence type="ECO:0000256" key="3">
    <source>
        <dbReference type="ARBA" id="ARBA00022692"/>
    </source>
</evidence>
<evidence type="ECO:0000256" key="2">
    <source>
        <dbReference type="ARBA" id="ARBA00022448"/>
    </source>
</evidence>
<dbReference type="Gene3D" id="1.20.1250.20">
    <property type="entry name" value="MFS general substrate transporter like domains"/>
    <property type="match status" value="2"/>
</dbReference>
<feature type="transmembrane region" description="Helical" evidence="6">
    <location>
        <begin position="313"/>
        <end position="343"/>
    </location>
</feature>
<keyword evidence="3 6" id="KW-0812">Transmembrane</keyword>
<feature type="transmembrane region" description="Helical" evidence="6">
    <location>
        <begin position="246"/>
        <end position="270"/>
    </location>
</feature>
<evidence type="ECO:0000256" key="6">
    <source>
        <dbReference type="SAM" id="Phobius"/>
    </source>
</evidence>
<evidence type="ECO:0000256" key="1">
    <source>
        <dbReference type="ARBA" id="ARBA00004651"/>
    </source>
</evidence>
<dbReference type="GO" id="GO:0005886">
    <property type="term" value="C:plasma membrane"/>
    <property type="evidence" value="ECO:0007669"/>
    <property type="project" value="UniProtKB-SubCell"/>
</dbReference>
<dbReference type="PROSITE" id="PS50850">
    <property type="entry name" value="MFS"/>
    <property type="match status" value="1"/>
</dbReference>
<feature type="transmembrane region" description="Helical" evidence="6">
    <location>
        <begin position="176"/>
        <end position="199"/>
    </location>
</feature>
<evidence type="ECO:0000256" key="5">
    <source>
        <dbReference type="ARBA" id="ARBA00023136"/>
    </source>
</evidence>
<dbReference type="RefSeq" id="WP_085494790.1">
    <property type="nucleotide sequence ID" value="NZ_FXAZ01000003.1"/>
</dbReference>
<keyword evidence="9" id="KW-1185">Reference proteome</keyword>
<dbReference type="Proteomes" id="UP000193834">
    <property type="component" value="Unassembled WGS sequence"/>
</dbReference>
<evidence type="ECO:0000256" key="4">
    <source>
        <dbReference type="ARBA" id="ARBA00022989"/>
    </source>
</evidence>
<feature type="transmembrane region" description="Helical" evidence="6">
    <location>
        <begin position="107"/>
        <end position="130"/>
    </location>
</feature>
<keyword evidence="2" id="KW-0813">Transport</keyword>
<dbReference type="GO" id="GO:0022857">
    <property type="term" value="F:transmembrane transporter activity"/>
    <property type="evidence" value="ECO:0007669"/>
    <property type="project" value="InterPro"/>
</dbReference>
<dbReference type="AlphaFoldDB" id="A0A1X7KRU0"/>
<evidence type="ECO:0000259" key="7">
    <source>
        <dbReference type="PROSITE" id="PS50850"/>
    </source>
</evidence>
<name>A0A1X7KRU0_9BACL</name>
<dbReference type="PANTHER" id="PTHR23520:SF5">
    <property type="entry name" value="TRANSPORTER, PUTATIVE (AFU_ORTHOLOGUE AFUA_3G04000)-RELATED"/>
    <property type="match status" value="1"/>
</dbReference>
<feature type="transmembrane region" description="Helical" evidence="6">
    <location>
        <begin position="400"/>
        <end position="424"/>
    </location>
</feature>
<feature type="transmembrane region" description="Helical" evidence="6">
    <location>
        <begin position="20"/>
        <end position="43"/>
    </location>
</feature>
<accession>A0A1X7KRU0</accession>
<dbReference type="STRING" id="1852522.SAMN06295960_2612"/>
<dbReference type="SUPFAM" id="SSF103473">
    <property type="entry name" value="MFS general substrate transporter"/>
    <property type="match status" value="1"/>
</dbReference>
<dbReference type="EMBL" id="FXAZ01000003">
    <property type="protein sequence ID" value="SMG44028.1"/>
    <property type="molecule type" value="Genomic_DNA"/>
</dbReference>
<dbReference type="InterPro" id="IPR020846">
    <property type="entry name" value="MFS_dom"/>
</dbReference>
<feature type="transmembrane region" description="Helical" evidence="6">
    <location>
        <begin position="142"/>
        <end position="164"/>
    </location>
</feature>
<dbReference type="Pfam" id="PF07690">
    <property type="entry name" value="MFS_1"/>
    <property type="match status" value="2"/>
</dbReference>
<feature type="transmembrane region" description="Helical" evidence="6">
    <location>
        <begin position="276"/>
        <end position="301"/>
    </location>
</feature>
<keyword evidence="4 6" id="KW-1133">Transmembrane helix</keyword>
<dbReference type="InterPro" id="IPR036259">
    <property type="entry name" value="MFS_trans_sf"/>
</dbReference>
<sequence>MHLWHRFQAELQDWHPNIRLFFISNLLYQFGSGMFTVLYNLYIQSLGYSQEMNGTIVSIQSLATALMFIPIGLMGDRFSRKHILIAGAMLTGIFFTGRSFVTTEGSLQLFAIGSGLFISFYQVIAIPFLAANTRIDQRLRLFSYHASMVLAAQVLGSIGGGMWADWMQRWGFEKIISLQTSLMIGGLATLVSFIPLLFVKEPRPASASSTAASSSRMKPQQGAQLHDSAALDDQEEKRVKRQDTVLIAKFTFAQILIGLGSGLVVPYLNLYFTDRFAVSLTGVGLLVSLGQIMTIISMLIGPSLAQKVGQVRAVFYFQLLSLPFLLLTGFTTLFVVAAISFLFRQALMNAANPIQSALMVERVSDRRRGIANSCTQTAFMLGWASMGKVQSGLITSYGTYWGYAFTFTITGILYVTAATCYYFMFRDVQHKEKANQKSPSIS</sequence>
<organism evidence="8 9">
    <name type="scientific">Paenibacillus aquistagni</name>
    <dbReference type="NCBI Taxonomy" id="1852522"/>
    <lineage>
        <taxon>Bacteria</taxon>
        <taxon>Bacillati</taxon>
        <taxon>Bacillota</taxon>
        <taxon>Bacilli</taxon>
        <taxon>Bacillales</taxon>
        <taxon>Paenibacillaceae</taxon>
        <taxon>Paenibacillus</taxon>
    </lineage>
</organism>